<dbReference type="Proteomes" id="UP000260644">
    <property type="component" value="Unassembled WGS sequence"/>
</dbReference>
<reference evidence="2 3" key="1">
    <citation type="submission" date="2018-07" db="EMBL/GenBank/DDBJ databases">
        <title>Chitinophaga K2CV101002-2 sp. nov., isolated from a monsoon evergreen broad-leaved forest soil.</title>
        <authorList>
            <person name="Lv Y."/>
        </authorList>
    </citation>
    <scope>NUCLEOTIDE SEQUENCE [LARGE SCALE GENOMIC DNA]</scope>
    <source>
        <strain evidence="2 3">GDMCC 1.1288</strain>
    </source>
</reference>
<evidence type="ECO:0008006" key="4">
    <source>
        <dbReference type="Google" id="ProtNLM"/>
    </source>
</evidence>
<dbReference type="OrthoDB" id="654644at2"/>
<proteinExistence type="predicted"/>
<keyword evidence="1" id="KW-0732">Signal</keyword>
<comment type="caution">
    <text evidence="2">The sequence shown here is derived from an EMBL/GenBank/DDBJ whole genome shotgun (WGS) entry which is preliminary data.</text>
</comment>
<dbReference type="EMBL" id="QPMM01000012">
    <property type="protein sequence ID" value="RFS19803.1"/>
    <property type="molecule type" value="Genomic_DNA"/>
</dbReference>
<feature type="chain" id="PRO_5017534310" description="DUF4595 domain-containing protein" evidence="1">
    <location>
        <begin position="22"/>
        <end position="293"/>
    </location>
</feature>
<dbReference type="AlphaFoldDB" id="A0A3E1Y558"/>
<evidence type="ECO:0000313" key="2">
    <source>
        <dbReference type="EMBL" id="RFS19803.1"/>
    </source>
</evidence>
<accession>A0A3E1Y558</accession>
<dbReference type="PROSITE" id="PS51257">
    <property type="entry name" value="PROKAR_LIPOPROTEIN"/>
    <property type="match status" value="1"/>
</dbReference>
<keyword evidence="3" id="KW-1185">Reference proteome</keyword>
<dbReference type="RefSeq" id="WP_116977991.1">
    <property type="nucleotide sequence ID" value="NZ_QPMM01000012.1"/>
</dbReference>
<feature type="signal peptide" evidence="1">
    <location>
        <begin position="1"/>
        <end position="21"/>
    </location>
</feature>
<name>A0A3E1Y558_9BACT</name>
<evidence type="ECO:0000256" key="1">
    <source>
        <dbReference type="SAM" id="SignalP"/>
    </source>
</evidence>
<evidence type="ECO:0000313" key="3">
    <source>
        <dbReference type="Proteomes" id="UP000260644"/>
    </source>
</evidence>
<gene>
    <name evidence="2" type="ORF">DVR12_22160</name>
</gene>
<sequence length="293" mass="33302">MFNLKSSTVLKCAVVALFALASCSKNEDTTVPETKAPDTLYQVQAIYWGDNIVYDSFVYKENKLTEAWFYDEDEKAYMQKSIYTYNADGFLTKSLNYAKYRSNDMYLRSVDSIAWSDSKLVDYSYSFEENKTNIIGRDTTVISLDASKRMTLIGTKDTIRYSDYKQVDYLEYAFTGNNITTHTNKYYSAPNNSNIPGNEYTTVTTLEFGDLINPLQEVLIKNPILAMDLDDELPGVFLSGNNVKKITETYRGETSVYTATSQALPGTKVLSKYLFTFGEKNLTCGYKINKIVK</sequence>
<organism evidence="2 3">
    <name type="scientific">Chitinophaga silvatica</name>
    <dbReference type="NCBI Taxonomy" id="2282649"/>
    <lineage>
        <taxon>Bacteria</taxon>
        <taxon>Pseudomonadati</taxon>
        <taxon>Bacteroidota</taxon>
        <taxon>Chitinophagia</taxon>
        <taxon>Chitinophagales</taxon>
        <taxon>Chitinophagaceae</taxon>
        <taxon>Chitinophaga</taxon>
    </lineage>
</organism>
<protein>
    <recommendedName>
        <fullName evidence="4">DUF4595 domain-containing protein</fullName>
    </recommendedName>
</protein>